<dbReference type="InterPro" id="IPR003819">
    <property type="entry name" value="TauD/TfdA-like"/>
</dbReference>
<evidence type="ECO:0000313" key="6">
    <source>
        <dbReference type="EMBL" id="MDT0543958.1"/>
    </source>
</evidence>
<sequence>MDSQDVAVVSAVLAEVVERFRTVQNQAFHDEASVYAHELPRALRQGLNHFRLYEPSTLLLISGYPVDGQGIGRTPAHWRTGSSDSSADREEFLLFLCASLLGDPVAWADKHDGRIVTNIVPIRGDENVQLASSSSTTLTWHTEDAFHPLRADYLGLMCLRNHDQVATTVGSVDDLQLPDDVAEVLAQPRFVILPDGSRSGAATEDHPIPLLFGGTSSPYLRLDQHYTRPAAADDAEAASALSVAMSAVGDALTGHVLRAGDVLFVDNYRAVHGRESFEARYDGTDRWLKRVNVVRDLRRSRAVRGVAHSRTIG</sequence>
<comment type="similarity">
    <text evidence="1">Belongs to the clavaminate synthase family.</text>
</comment>
<dbReference type="Gene3D" id="3.60.130.10">
    <property type="entry name" value="Clavaminate synthase-like"/>
    <property type="match status" value="1"/>
</dbReference>
<evidence type="ECO:0000256" key="2">
    <source>
        <dbReference type="ARBA" id="ARBA00022723"/>
    </source>
</evidence>
<reference evidence="6" key="1">
    <citation type="submission" date="2024-05" db="EMBL/GenBank/DDBJ databases">
        <title>30 novel species of actinomycetes from the DSMZ collection.</title>
        <authorList>
            <person name="Nouioui I."/>
        </authorList>
    </citation>
    <scope>NUCLEOTIDE SEQUENCE</scope>
    <source>
        <strain evidence="6">DSM 41529</strain>
    </source>
</reference>
<feature type="domain" description="TauD/TfdA-like" evidence="5">
    <location>
        <begin position="250"/>
        <end position="291"/>
    </location>
</feature>
<dbReference type="InterPro" id="IPR014503">
    <property type="entry name" value="Clavaminate_syn-like"/>
</dbReference>
<keyword evidence="2" id="KW-0479">Metal-binding</keyword>
<organism evidence="6 7">
    <name type="scientific">Streptomyces lonegramiae</name>
    <dbReference type="NCBI Taxonomy" id="3075524"/>
    <lineage>
        <taxon>Bacteria</taxon>
        <taxon>Bacillati</taxon>
        <taxon>Actinomycetota</taxon>
        <taxon>Actinomycetes</taxon>
        <taxon>Kitasatosporales</taxon>
        <taxon>Streptomycetaceae</taxon>
        <taxon>Streptomyces</taxon>
    </lineage>
</organism>
<dbReference type="Proteomes" id="UP001180754">
    <property type="component" value="Unassembled WGS sequence"/>
</dbReference>
<keyword evidence="6" id="KW-0223">Dioxygenase</keyword>
<evidence type="ECO:0000259" key="5">
    <source>
        <dbReference type="Pfam" id="PF02668"/>
    </source>
</evidence>
<proteinExistence type="inferred from homology"/>
<dbReference type="InterPro" id="IPR042098">
    <property type="entry name" value="TauD-like_sf"/>
</dbReference>
<name>A0ABU2XGC7_9ACTN</name>
<evidence type="ECO:0000256" key="1">
    <source>
        <dbReference type="ARBA" id="ARBA00008425"/>
    </source>
</evidence>
<evidence type="ECO:0000256" key="4">
    <source>
        <dbReference type="ARBA" id="ARBA00023004"/>
    </source>
</evidence>
<dbReference type="SUPFAM" id="SSF51197">
    <property type="entry name" value="Clavaminate synthase-like"/>
    <property type="match status" value="1"/>
</dbReference>
<keyword evidence="4" id="KW-0408">Iron</keyword>
<dbReference type="GO" id="GO:0051213">
    <property type="term" value="F:dioxygenase activity"/>
    <property type="evidence" value="ECO:0007669"/>
    <property type="project" value="UniProtKB-KW"/>
</dbReference>
<gene>
    <name evidence="6" type="ORF">RND15_14785</name>
</gene>
<dbReference type="PIRSF" id="PIRSF019543">
    <property type="entry name" value="Clavaminate_syn"/>
    <property type="match status" value="1"/>
</dbReference>
<dbReference type="EMBL" id="JAVRFD010000006">
    <property type="protein sequence ID" value="MDT0543958.1"/>
    <property type="molecule type" value="Genomic_DNA"/>
</dbReference>
<evidence type="ECO:0000256" key="3">
    <source>
        <dbReference type="ARBA" id="ARBA00023002"/>
    </source>
</evidence>
<dbReference type="RefSeq" id="WP_311724371.1">
    <property type="nucleotide sequence ID" value="NZ_JAVRFD010000006.1"/>
</dbReference>
<keyword evidence="7" id="KW-1185">Reference proteome</keyword>
<accession>A0ABU2XGC7</accession>
<comment type="caution">
    <text evidence="6">The sequence shown here is derived from an EMBL/GenBank/DDBJ whole genome shotgun (WGS) entry which is preliminary data.</text>
</comment>
<protein>
    <submittedName>
        <fullName evidence="6">TauD/TfdA family dioxygenase</fullName>
    </submittedName>
</protein>
<evidence type="ECO:0000313" key="7">
    <source>
        <dbReference type="Proteomes" id="UP001180754"/>
    </source>
</evidence>
<keyword evidence="3" id="KW-0560">Oxidoreductase</keyword>
<dbReference type="Pfam" id="PF02668">
    <property type="entry name" value="TauD"/>
    <property type="match status" value="1"/>
</dbReference>